<dbReference type="Gene3D" id="2.40.50.1000">
    <property type="match status" value="1"/>
</dbReference>
<evidence type="ECO:0000256" key="3">
    <source>
        <dbReference type="ARBA" id="ARBA00022884"/>
    </source>
</evidence>
<dbReference type="GO" id="GO:0022627">
    <property type="term" value="C:cytosolic small ribosomal subunit"/>
    <property type="evidence" value="ECO:0007669"/>
    <property type="project" value="UniProtKB-UniRule"/>
</dbReference>
<keyword evidence="2 6" id="KW-0699">rRNA-binding</keyword>
<dbReference type="InterPro" id="IPR000266">
    <property type="entry name" value="Ribosomal_uS17"/>
</dbReference>
<dbReference type="EMBL" id="KT006976">
    <property type="protein sequence ID" value="AKQ01698.1"/>
    <property type="molecule type" value="Genomic_DNA"/>
</dbReference>
<dbReference type="NCBIfam" id="TIGR03630">
    <property type="entry name" value="uS17_arch"/>
    <property type="match status" value="1"/>
</dbReference>
<evidence type="ECO:0000256" key="1">
    <source>
        <dbReference type="ARBA" id="ARBA00010254"/>
    </source>
</evidence>
<evidence type="ECO:0000313" key="7">
    <source>
        <dbReference type="EMBL" id="AKQ01698.1"/>
    </source>
</evidence>
<evidence type="ECO:0000256" key="5">
    <source>
        <dbReference type="ARBA" id="ARBA00023274"/>
    </source>
</evidence>
<accession>A0A0H4T220</accession>
<name>A0A0H4T220_9EURY</name>
<comment type="subunit">
    <text evidence="6">Part of the 30S ribosomal subunit.</text>
</comment>
<comment type="function">
    <text evidence="6">One of the primary rRNA binding proteins, it binds specifically to the 5'-end of 16S ribosomal RNA.</text>
</comment>
<dbReference type="Pfam" id="PF00366">
    <property type="entry name" value="Ribosomal_S17"/>
    <property type="match status" value="1"/>
</dbReference>
<dbReference type="GO" id="GO:0003735">
    <property type="term" value="F:structural constituent of ribosome"/>
    <property type="evidence" value="ECO:0007669"/>
    <property type="project" value="UniProtKB-UniRule"/>
</dbReference>
<reference evidence="7" key="1">
    <citation type="journal article" date="2015" name="ISME J.">
        <title>Aquifer environment selects for microbial species cohorts in sediment and groundwater.</title>
        <authorList>
            <person name="Hug L.A."/>
            <person name="Thomas B.C."/>
            <person name="Brown C.T."/>
            <person name="Frischkorn K.R."/>
            <person name="Williams K.H."/>
            <person name="Tringe S.G."/>
            <person name="Banfield J.F."/>
        </authorList>
    </citation>
    <scope>NUCLEOTIDE SEQUENCE</scope>
</reference>
<dbReference type="NCBIfam" id="NF006345">
    <property type="entry name" value="PRK08572.1"/>
    <property type="match status" value="1"/>
</dbReference>
<dbReference type="CDD" id="cd00364">
    <property type="entry name" value="Ribosomal_uS17"/>
    <property type="match status" value="1"/>
</dbReference>
<dbReference type="GO" id="GO:0006412">
    <property type="term" value="P:translation"/>
    <property type="evidence" value="ECO:0007669"/>
    <property type="project" value="UniProtKB-UniRule"/>
</dbReference>
<sequence length="125" mass="14138">MTRMAKAATKKADRPAARDIGIDVPMPERTCTDGHCPFHGKLPVHGQTLEGVVVSTKMQRTVVVEREYLRYLQKFERFEKRTRRMNVHAPPCLGLQVGHRVTLMECRPLSKTVAYVAIHNRGAVS</sequence>
<dbReference type="PANTHER" id="PTHR10744:SF9">
    <property type="entry name" value="40S RIBOSOMAL PROTEIN S11-RELATED"/>
    <property type="match status" value="1"/>
</dbReference>
<gene>
    <name evidence="6" type="primary">rps17</name>
</gene>
<comment type="similarity">
    <text evidence="1 6">Belongs to the universal ribosomal protein uS17 family.</text>
</comment>
<keyword evidence="3 6" id="KW-0694">RNA-binding</keyword>
<dbReference type="AlphaFoldDB" id="A0A0H4T220"/>
<proteinExistence type="inferred from homology"/>
<dbReference type="InterPro" id="IPR019978">
    <property type="entry name" value="Ribosomal_uS17_archaeal"/>
</dbReference>
<evidence type="ECO:0000256" key="4">
    <source>
        <dbReference type="ARBA" id="ARBA00022980"/>
    </source>
</evidence>
<evidence type="ECO:0000256" key="2">
    <source>
        <dbReference type="ARBA" id="ARBA00022730"/>
    </source>
</evidence>
<dbReference type="PANTHER" id="PTHR10744">
    <property type="entry name" value="40S RIBOSOMAL PROTEIN S11 FAMILY MEMBER"/>
    <property type="match status" value="1"/>
</dbReference>
<keyword evidence="4 6" id="KW-0689">Ribosomal protein</keyword>
<keyword evidence="5 6" id="KW-0687">Ribonucleoprotein</keyword>
<protein>
    <recommendedName>
        <fullName evidence="6">Small ribosomal subunit protein uS17</fullName>
    </recommendedName>
</protein>
<dbReference type="HAMAP" id="MF_01345_A">
    <property type="entry name" value="Ribosomal_uS17_A"/>
    <property type="match status" value="1"/>
</dbReference>
<dbReference type="SUPFAM" id="SSF50249">
    <property type="entry name" value="Nucleic acid-binding proteins"/>
    <property type="match status" value="1"/>
</dbReference>
<dbReference type="PRINTS" id="PR00973">
    <property type="entry name" value="RIBOSOMALS17"/>
</dbReference>
<dbReference type="GO" id="GO:0019843">
    <property type="term" value="F:rRNA binding"/>
    <property type="evidence" value="ECO:0007669"/>
    <property type="project" value="UniProtKB-UniRule"/>
</dbReference>
<dbReference type="InterPro" id="IPR012340">
    <property type="entry name" value="NA-bd_OB-fold"/>
</dbReference>
<organism evidence="7">
    <name type="scientific">uncultured euryarchaeote Rifle_16ft_4_minimus_23719</name>
    <dbReference type="NCBI Taxonomy" id="1665190"/>
    <lineage>
        <taxon>Archaea</taxon>
        <taxon>Methanobacteriati</taxon>
        <taxon>Methanobacteriota</taxon>
        <taxon>environmental samples</taxon>
    </lineage>
</organism>
<dbReference type="InterPro" id="IPR028333">
    <property type="entry name" value="Ribosomal_uS17_arc/euk"/>
</dbReference>
<evidence type="ECO:0000256" key="6">
    <source>
        <dbReference type="HAMAP-Rule" id="MF_01345"/>
    </source>
</evidence>